<sequence length="148" mass="17398">MKQVEIIQRRLRATQSRQKSYVNRCRGPLEFETGDHVFLRVSQTTVVGRALRAKKLIPKFIGLYQILHRKIPIAYELALPPQLERLHNIRDELSVELPAALIENTRVKELRGKSIRLVKVIWDSITGDTTWELEDRMREQFPHLFSNE</sequence>
<dbReference type="KEGG" id="aprc:113866606"/>
<proteinExistence type="predicted"/>
<accession>A0A8B8LP88</accession>
<dbReference type="GeneID" id="113866606"/>
<keyword evidence="2" id="KW-1185">Reference proteome</keyword>
<feature type="domain" description="Tf2-1-like SH3-like" evidence="1">
    <location>
        <begin position="34"/>
        <end position="88"/>
    </location>
</feature>
<evidence type="ECO:0000313" key="3">
    <source>
        <dbReference type="RefSeq" id="XP_027357223.1"/>
    </source>
</evidence>
<dbReference type="PANTHER" id="PTHR46148">
    <property type="entry name" value="CHROMO DOMAIN-CONTAINING PROTEIN"/>
    <property type="match status" value="1"/>
</dbReference>
<dbReference type="PANTHER" id="PTHR46148:SF60">
    <property type="entry name" value="CHROMO DOMAIN-CONTAINING PROTEIN"/>
    <property type="match status" value="1"/>
</dbReference>
<reference evidence="3" key="2">
    <citation type="submission" date="2025-08" db="UniProtKB">
        <authorList>
            <consortium name="RefSeq"/>
        </authorList>
    </citation>
    <scope>IDENTIFICATION</scope>
    <source>
        <tissue evidence="3">Young leaves</tissue>
    </source>
</reference>
<reference evidence="2" key="1">
    <citation type="journal article" date="2019" name="Toxins">
        <title>Detection of Abrin-Like and Prepropulchellin-Like Toxin Genes and Transcripts Using Whole Genome Sequencing and Full-Length Transcript Sequencing of Abrus precatorius.</title>
        <authorList>
            <person name="Hovde B.T."/>
            <person name="Daligault H.E."/>
            <person name="Hanschen E.R."/>
            <person name="Kunde Y.A."/>
            <person name="Johnson M.B."/>
            <person name="Starkenburg S.R."/>
            <person name="Johnson S.L."/>
        </authorList>
    </citation>
    <scope>NUCLEOTIDE SEQUENCE [LARGE SCALE GENOMIC DNA]</scope>
</reference>
<dbReference type="OrthoDB" id="1939135at2759"/>
<evidence type="ECO:0000313" key="2">
    <source>
        <dbReference type="Proteomes" id="UP000694853"/>
    </source>
</evidence>
<protein>
    <submittedName>
        <fullName evidence="3">Uncharacterized protein LOC113866606</fullName>
    </submittedName>
</protein>
<dbReference type="RefSeq" id="XP_027357223.1">
    <property type="nucleotide sequence ID" value="XM_027501422.1"/>
</dbReference>
<organism evidence="2 3">
    <name type="scientific">Abrus precatorius</name>
    <name type="common">Indian licorice</name>
    <name type="synonym">Glycine abrus</name>
    <dbReference type="NCBI Taxonomy" id="3816"/>
    <lineage>
        <taxon>Eukaryota</taxon>
        <taxon>Viridiplantae</taxon>
        <taxon>Streptophyta</taxon>
        <taxon>Embryophyta</taxon>
        <taxon>Tracheophyta</taxon>
        <taxon>Spermatophyta</taxon>
        <taxon>Magnoliopsida</taxon>
        <taxon>eudicotyledons</taxon>
        <taxon>Gunneridae</taxon>
        <taxon>Pentapetalae</taxon>
        <taxon>rosids</taxon>
        <taxon>fabids</taxon>
        <taxon>Fabales</taxon>
        <taxon>Fabaceae</taxon>
        <taxon>Papilionoideae</taxon>
        <taxon>50 kb inversion clade</taxon>
        <taxon>NPAAA clade</taxon>
        <taxon>indigoferoid/millettioid clade</taxon>
        <taxon>Abreae</taxon>
        <taxon>Abrus</taxon>
    </lineage>
</organism>
<gene>
    <name evidence="3" type="primary">LOC113866606</name>
</gene>
<dbReference type="Pfam" id="PF24626">
    <property type="entry name" value="SH3_Tf2-1"/>
    <property type="match status" value="1"/>
</dbReference>
<name>A0A8B8LP88_ABRPR</name>
<evidence type="ECO:0000259" key="1">
    <source>
        <dbReference type="Pfam" id="PF24626"/>
    </source>
</evidence>
<dbReference type="AlphaFoldDB" id="A0A8B8LP88"/>
<dbReference type="InterPro" id="IPR056924">
    <property type="entry name" value="SH3_Tf2-1"/>
</dbReference>
<dbReference type="Proteomes" id="UP000694853">
    <property type="component" value="Unplaced"/>
</dbReference>